<organism evidence="1 2">
    <name type="scientific">Syntrophotalea carbinolica (strain DSM 2380 / NBRC 103641 / GraBd1)</name>
    <name type="common">Pelobacter carbinolicus</name>
    <dbReference type="NCBI Taxonomy" id="338963"/>
    <lineage>
        <taxon>Bacteria</taxon>
        <taxon>Pseudomonadati</taxon>
        <taxon>Thermodesulfobacteriota</taxon>
        <taxon>Desulfuromonadia</taxon>
        <taxon>Desulfuromonadales</taxon>
        <taxon>Syntrophotaleaceae</taxon>
        <taxon>Syntrophotalea</taxon>
    </lineage>
</organism>
<reference evidence="2" key="1">
    <citation type="submission" date="2005-10" db="EMBL/GenBank/DDBJ databases">
        <title>Complete sequence of Pelobacter carbinolicus DSM 2380.</title>
        <authorList>
            <person name="Copeland A."/>
            <person name="Lucas S."/>
            <person name="Lapidus A."/>
            <person name="Barry K."/>
            <person name="Detter J.C."/>
            <person name="Glavina T."/>
            <person name="Hammon N."/>
            <person name="Israni S."/>
            <person name="Pitluck S."/>
            <person name="Chertkov O."/>
            <person name="Schmutz J."/>
            <person name="Larimer F."/>
            <person name="Land M."/>
            <person name="Kyrpides N."/>
            <person name="Ivanova N."/>
            <person name="Richardson P."/>
        </authorList>
    </citation>
    <scope>NUCLEOTIDE SEQUENCE [LARGE SCALE GENOMIC DNA]</scope>
    <source>
        <strain evidence="2">DSM 2380 / NBRC 103641 / GraBd1</strain>
    </source>
</reference>
<dbReference type="OrthoDB" id="9800125at2"/>
<dbReference type="GO" id="GO:0006355">
    <property type="term" value="P:regulation of DNA-templated transcription"/>
    <property type="evidence" value="ECO:0007669"/>
    <property type="project" value="InterPro"/>
</dbReference>
<dbReference type="HOGENOM" id="CLU_2586142_0_0_7"/>
<dbReference type="RefSeq" id="WP_011340687.1">
    <property type="nucleotide sequence ID" value="NC_007498.2"/>
</dbReference>
<dbReference type="InterPro" id="IPR013321">
    <property type="entry name" value="Arc_rbn_hlx_hlx"/>
</dbReference>
<proteinExistence type="predicted"/>
<dbReference type="Gene3D" id="1.10.1220.10">
    <property type="entry name" value="Met repressor-like"/>
    <property type="match status" value="1"/>
</dbReference>
<dbReference type="SUPFAM" id="SSF47598">
    <property type="entry name" value="Ribbon-helix-helix"/>
    <property type="match status" value="1"/>
</dbReference>
<dbReference type="STRING" id="338963.Pcar_0963"/>
<accession>Q3A5Z1</accession>
<reference evidence="1 2" key="2">
    <citation type="journal article" date="2012" name="BMC Genomics">
        <title>The genome of Pelobacter carbinolicus reveals surprising metabolic capabilities and physiological features.</title>
        <authorList>
            <person name="Aklujkar M."/>
            <person name="Haveman S.A."/>
            <person name="Didonato R.Jr."/>
            <person name="Chertkov O."/>
            <person name="Han C.S."/>
            <person name="Land M.L."/>
            <person name="Brown P."/>
            <person name="Lovley D.R."/>
        </authorList>
    </citation>
    <scope>NUCLEOTIDE SEQUENCE [LARGE SCALE GENOMIC DNA]</scope>
    <source>
        <strain evidence="2">DSM 2380 / NBRC 103641 / GraBd1</strain>
    </source>
</reference>
<gene>
    <name evidence="1" type="ordered locus">Pcar_0963</name>
</gene>
<dbReference type="KEGG" id="pca:Pcar_0963"/>
<evidence type="ECO:0000313" key="1">
    <source>
        <dbReference type="EMBL" id="ABA88216.1"/>
    </source>
</evidence>
<dbReference type="InterPro" id="IPR010985">
    <property type="entry name" value="Ribbon_hlx_hlx"/>
</dbReference>
<sequence>MPKTKIAVTLVEKTLSEVDRLVAGHVFPSRSRVIEKALQEKLSRMSHNRLARECAKLDPGFEKALAEERVGEDLREWPEY</sequence>
<dbReference type="CDD" id="cd22231">
    <property type="entry name" value="RHH_NikR_HicB-like"/>
    <property type="match status" value="1"/>
</dbReference>
<name>Q3A5Z1_SYNC1</name>
<dbReference type="EMBL" id="CP000142">
    <property type="protein sequence ID" value="ABA88216.1"/>
    <property type="molecule type" value="Genomic_DNA"/>
</dbReference>
<keyword evidence="2" id="KW-1185">Reference proteome</keyword>
<protein>
    <submittedName>
        <fullName evidence="1">Antitoxin, RHH family</fullName>
    </submittedName>
</protein>
<dbReference type="AlphaFoldDB" id="Q3A5Z1"/>
<dbReference type="eggNOG" id="COG0864">
    <property type="taxonomic scope" value="Bacteria"/>
</dbReference>
<dbReference type="Proteomes" id="UP000002534">
    <property type="component" value="Chromosome"/>
</dbReference>
<evidence type="ECO:0000313" key="2">
    <source>
        <dbReference type="Proteomes" id="UP000002534"/>
    </source>
</evidence>